<dbReference type="HOGENOM" id="CLU_058687_1_2_1"/>
<dbReference type="InParanoid" id="O17613"/>
<dbReference type="AlphaFoldDB" id="O17613"/>
<dbReference type="PROSITE" id="PS50041">
    <property type="entry name" value="C_TYPE_LECTIN_2"/>
    <property type="match status" value="1"/>
</dbReference>
<dbReference type="CTD" id="183005"/>
<dbReference type="InterPro" id="IPR016187">
    <property type="entry name" value="CTDL_fold"/>
</dbReference>
<dbReference type="PANTHER" id="PTHR47753:SF4">
    <property type="entry name" value="C-TYPE LECTIN DOMAIN-CONTAINING PROTEIN"/>
    <property type="match status" value="1"/>
</dbReference>
<keyword evidence="1" id="KW-0732">Signal</keyword>
<dbReference type="PhylomeDB" id="O17613"/>
<accession>O17613</accession>
<evidence type="ECO:0000313" key="4">
    <source>
        <dbReference type="Proteomes" id="UP000001940"/>
    </source>
</evidence>
<gene>
    <name evidence="3 5" type="primary">clec-231</name>
    <name evidence="5" type="ORF">C29F3.4</name>
    <name evidence="3" type="ORF">CELE_C29F3.4</name>
</gene>
<evidence type="ECO:0000313" key="3">
    <source>
        <dbReference type="EMBL" id="CAB02800.2"/>
    </source>
</evidence>
<feature type="signal peptide" evidence="1">
    <location>
        <begin position="1"/>
        <end position="18"/>
    </location>
</feature>
<dbReference type="RefSeq" id="NP_506808.2">
    <property type="nucleotide sequence ID" value="NM_074407.3"/>
</dbReference>
<proteinExistence type="predicted"/>
<feature type="domain" description="C-type lectin" evidence="2">
    <location>
        <begin position="46"/>
        <end position="170"/>
    </location>
</feature>
<evidence type="ECO:0000256" key="1">
    <source>
        <dbReference type="SAM" id="SignalP"/>
    </source>
</evidence>
<protein>
    <submittedName>
        <fullName evidence="3">C-type lectin domain-containing protein</fullName>
    </submittedName>
</protein>
<reference evidence="3 4" key="1">
    <citation type="journal article" date="1998" name="Science">
        <title>Genome sequence of the nematode C. elegans: a platform for investigating biology.</title>
        <authorList>
            <consortium name="The C. elegans sequencing consortium"/>
            <person name="Sulson J.E."/>
            <person name="Waterston R."/>
        </authorList>
    </citation>
    <scope>NUCLEOTIDE SEQUENCE [LARGE SCALE GENOMIC DNA]</scope>
    <source>
        <strain evidence="3 4">Bristol N2</strain>
    </source>
</reference>
<dbReference type="PaxDb" id="6239-C29F3.4"/>
<dbReference type="InterPro" id="IPR016186">
    <property type="entry name" value="C-type_lectin-like/link_sf"/>
</dbReference>
<dbReference type="InterPro" id="IPR001304">
    <property type="entry name" value="C-type_lectin-like"/>
</dbReference>
<keyword evidence="4" id="KW-1185">Reference proteome</keyword>
<evidence type="ECO:0000313" key="5">
    <source>
        <dbReference type="WormBase" id="C29F3.4"/>
    </source>
</evidence>
<dbReference type="KEGG" id="cel:CELE_C29F3.4"/>
<dbReference type="WormBase" id="C29F3.4">
    <property type="protein sequence ID" value="CE34525"/>
    <property type="gene ID" value="WBGene00007805"/>
    <property type="gene designation" value="clec-231"/>
</dbReference>
<dbReference type="EMBL" id="BX284605">
    <property type="protein sequence ID" value="CAB02800.2"/>
    <property type="molecule type" value="Genomic_DNA"/>
</dbReference>
<organism evidence="3 4">
    <name type="scientific">Caenorhabditis elegans</name>
    <dbReference type="NCBI Taxonomy" id="6239"/>
    <lineage>
        <taxon>Eukaryota</taxon>
        <taxon>Metazoa</taxon>
        <taxon>Ecdysozoa</taxon>
        <taxon>Nematoda</taxon>
        <taxon>Chromadorea</taxon>
        <taxon>Rhabditida</taxon>
        <taxon>Rhabditina</taxon>
        <taxon>Rhabditomorpha</taxon>
        <taxon>Rhabditoidea</taxon>
        <taxon>Rhabditidae</taxon>
        <taxon>Peloderinae</taxon>
        <taxon>Caenorhabditis</taxon>
    </lineage>
</organism>
<dbReference type="SMR" id="O17613"/>
<dbReference type="UCSC" id="C29F3.4">
    <property type="organism name" value="c. elegans"/>
</dbReference>
<sequence>MHWRLTVLFFASAQLSEGCLPMVPPEEPVTPVPVCPAGWFQFQRATGLWCYIFATPGAGWTTPQAACQANYGANLNGFESAAERTQFIQDMLASNLAPYTFVHIGAMRQCAPCTVNDPFVWLNGVSNDNTFANDYDSLYDLTGDCLSMDLGNNGQYNDITCDAETAYSCGKPAA</sequence>
<dbReference type="CDD" id="cd00037">
    <property type="entry name" value="CLECT"/>
    <property type="match status" value="1"/>
</dbReference>
<dbReference type="AGR" id="WB:WBGene00007805"/>
<evidence type="ECO:0000259" key="2">
    <source>
        <dbReference type="PROSITE" id="PS50041"/>
    </source>
</evidence>
<feature type="chain" id="PRO_5004158024" evidence="1">
    <location>
        <begin position="19"/>
        <end position="174"/>
    </location>
</feature>
<dbReference type="SMART" id="SM00034">
    <property type="entry name" value="CLECT"/>
    <property type="match status" value="1"/>
</dbReference>
<dbReference type="Proteomes" id="UP000001940">
    <property type="component" value="Chromosome V"/>
</dbReference>
<dbReference type="PANTHER" id="PTHR47753">
    <property type="entry name" value="C-TYPE LECTIN-RELATED"/>
    <property type="match status" value="1"/>
</dbReference>
<dbReference type="GeneID" id="183005"/>
<dbReference type="Gene3D" id="3.10.100.10">
    <property type="entry name" value="Mannose-Binding Protein A, subunit A"/>
    <property type="match status" value="1"/>
</dbReference>
<dbReference type="PIR" id="T19559">
    <property type="entry name" value="T19559"/>
</dbReference>
<dbReference type="eggNOG" id="KOG4297">
    <property type="taxonomic scope" value="Eukaryota"/>
</dbReference>
<dbReference type="SUPFAM" id="SSF56436">
    <property type="entry name" value="C-type lectin-like"/>
    <property type="match status" value="1"/>
</dbReference>
<name>O17613_CAEEL</name>
<dbReference type="FunCoup" id="O17613">
    <property type="interactions" value="3"/>
</dbReference>